<dbReference type="OrthoDB" id="149912at2"/>
<organism evidence="2 3">
    <name type="scientific">Sulfuritalea hydrogenivorans sk43H</name>
    <dbReference type="NCBI Taxonomy" id="1223802"/>
    <lineage>
        <taxon>Bacteria</taxon>
        <taxon>Pseudomonadati</taxon>
        <taxon>Pseudomonadota</taxon>
        <taxon>Betaproteobacteria</taxon>
        <taxon>Nitrosomonadales</taxon>
        <taxon>Sterolibacteriaceae</taxon>
        <taxon>Sulfuritalea</taxon>
    </lineage>
</organism>
<sequence>MKTCESEFVQVRGRRLHVRMWGAESAPLLVLLHGWCDVSASFQFVVDALERDWRVLAPDWRGFGLSEWNDDVYWFPDYIADLDALLDHYSPQSPVRLVGHSMGGNAACIYAGIRPARVAGVVNLEGLGLRRYASEEAPERYANWLDQLRDTPSFRSYPDREAFAARLQKENPRLSDAKAQFLAGHMGEDDGAGGIHLAADPFHRWVNPIIYRVEEAMAIWRQVTAPVLWVTAADSFIFKQLFAVDSADYRSRIACFRDVREVTLQECGHNLHHDQPQQVARLIEEFFIP</sequence>
<protein>
    <submittedName>
        <fullName evidence="2">Hydrolase</fullName>
    </submittedName>
</protein>
<dbReference type="InterPro" id="IPR029058">
    <property type="entry name" value="AB_hydrolase_fold"/>
</dbReference>
<gene>
    <name evidence="2" type="ORF">SUTH_01528</name>
</gene>
<dbReference type="EMBL" id="AP012547">
    <property type="protein sequence ID" value="BAO29327.1"/>
    <property type="molecule type" value="Genomic_DNA"/>
</dbReference>
<evidence type="ECO:0000313" key="2">
    <source>
        <dbReference type="EMBL" id="BAO29327.1"/>
    </source>
</evidence>
<dbReference type="HOGENOM" id="CLU_020336_13_5_4"/>
<proteinExistence type="predicted"/>
<keyword evidence="2" id="KW-0378">Hydrolase</keyword>
<dbReference type="GO" id="GO:0016020">
    <property type="term" value="C:membrane"/>
    <property type="evidence" value="ECO:0007669"/>
    <property type="project" value="TreeGrafter"/>
</dbReference>
<evidence type="ECO:0000313" key="3">
    <source>
        <dbReference type="Proteomes" id="UP000031637"/>
    </source>
</evidence>
<dbReference type="GO" id="GO:0016787">
    <property type="term" value="F:hydrolase activity"/>
    <property type="evidence" value="ECO:0007669"/>
    <property type="project" value="UniProtKB-KW"/>
</dbReference>
<evidence type="ECO:0000259" key="1">
    <source>
        <dbReference type="Pfam" id="PF00561"/>
    </source>
</evidence>
<dbReference type="PANTHER" id="PTHR43798:SF33">
    <property type="entry name" value="HYDROLASE, PUTATIVE (AFU_ORTHOLOGUE AFUA_2G14860)-RELATED"/>
    <property type="match status" value="1"/>
</dbReference>
<dbReference type="KEGG" id="shd:SUTH_01528"/>
<keyword evidence="3" id="KW-1185">Reference proteome</keyword>
<reference evidence="2 3" key="1">
    <citation type="journal article" date="2014" name="Syst. Appl. Microbiol.">
        <title>Complete genomes of freshwater sulfur oxidizers Sulfuricella denitrificans skB26 and Sulfuritalea hydrogenivorans sk43H: genetic insights into the sulfur oxidation pathway of betaproteobacteria.</title>
        <authorList>
            <person name="Watanabe T."/>
            <person name="Kojima H."/>
            <person name="Fukui M."/>
        </authorList>
    </citation>
    <scope>NUCLEOTIDE SEQUENCE [LARGE SCALE GENOMIC DNA]</scope>
    <source>
        <strain evidence="2">DSM22779</strain>
    </source>
</reference>
<feature type="domain" description="AB hydrolase-1" evidence="1">
    <location>
        <begin position="27"/>
        <end position="275"/>
    </location>
</feature>
<dbReference type="Pfam" id="PF00561">
    <property type="entry name" value="Abhydrolase_1"/>
    <property type="match status" value="1"/>
</dbReference>
<dbReference type="SUPFAM" id="SSF53474">
    <property type="entry name" value="alpha/beta-Hydrolases"/>
    <property type="match status" value="1"/>
</dbReference>
<dbReference type="STRING" id="1223802.SUTH_01528"/>
<dbReference type="Gene3D" id="3.40.50.1820">
    <property type="entry name" value="alpha/beta hydrolase"/>
    <property type="match status" value="1"/>
</dbReference>
<dbReference type="PANTHER" id="PTHR43798">
    <property type="entry name" value="MONOACYLGLYCEROL LIPASE"/>
    <property type="match status" value="1"/>
</dbReference>
<accession>W0SEI7</accession>
<name>W0SEI7_9PROT</name>
<dbReference type="Proteomes" id="UP000031637">
    <property type="component" value="Chromosome"/>
</dbReference>
<dbReference type="InterPro" id="IPR050266">
    <property type="entry name" value="AB_hydrolase_sf"/>
</dbReference>
<dbReference type="InterPro" id="IPR000073">
    <property type="entry name" value="AB_hydrolase_1"/>
</dbReference>
<dbReference type="AlphaFoldDB" id="W0SEI7"/>
<dbReference type="PRINTS" id="PR00111">
    <property type="entry name" value="ABHYDROLASE"/>
</dbReference>
<dbReference type="RefSeq" id="WP_041098323.1">
    <property type="nucleotide sequence ID" value="NZ_AP012547.1"/>
</dbReference>